<dbReference type="Pfam" id="PF01694">
    <property type="entry name" value="Rhomboid"/>
    <property type="match status" value="1"/>
</dbReference>
<protein>
    <submittedName>
        <fullName evidence="8">Membrane associated serine protease, rhomboid family</fullName>
    </submittedName>
</protein>
<comment type="subcellular location">
    <subcellularLocation>
        <location evidence="1">Membrane</location>
        <topology evidence="1">Multi-pass membrane protein</topology>
    </subcellularLocation>
</comment>
<dbReference type="EMBL" id="FUYX01000005">
    <property type="protein sequence ID" value="SKB78670.1"/>
    <property type="molecule type" value="Genomic_DNA"/>
</dbReference>
<organism evidence="7 9">
    <name type="scientific">Bosea thiooxidans</name>
    <dbReference type="NCBI Taxonomy" id="53254"/>
    <lineage>
        <taxon>Bacteria</taxon>
        <taxon>Pseudomonadati</taxon>
        <taxon>Pseudomonadota</taxon>
        <taxon>Alphaproteobacteria</taxon>
        <taxon>Hyphomicrobiales</taxon>
        <taxon>Boseaceae</taxon>
        <taxon>Bosea</taxon>
    </lineage>
</organism>
<dbReference type="Proteomes" id="UP000051562">
    <property type="component" value="Unassembled WGS sequence"/>
</dbReference>
<dbReference type="GO" id="GO:0004252">
    <property type="term" value="F:serine-type endopeptidase activity"/>
    <property type="evidence" value="ECO:0007669"/>
    <property type="project" value="InterPro"/>
</dbReference>
<sequence length="232" mass="25161">MFVPLHDGVPLRFMRTPYVTYGLIGVCIAAQLVLRFWPGEEGALAIMAGFGMIPSVLFGTAQLPEGLAHLPAWLTLFSNVLLHANIAHLVGNMLFLWVFGDNVEDAMGHARFLIFFFLCGFGGSVIHAGMYPDSEQPLIGASGAISGVIASYLMLYPQVRIWGVAFNWIPIHIPAMYALGGWILVQAGQAWLGADGNIGWWAHLGGLATGAALTPLFVRRSVALFGRRHASW</sequence>
<feature type="transmembrane region" description="Helical" evidence="5">
    <location>
        <begin position="44"/>
        <end position="61"/>
    </location>
</feature>
<dbReference type="PANTHER" id="PTHR43731">
    <property type="entry name" value="RHOMBOID PROTEASE"/>
    <property type="match status" value="1"/>
</dbReference>
<keyword evidence="8" id="KW-0378">Hydrolase</keyword>
<dbReference type="OrthoDB" id="9813074at2"/>
<keyword evidence="9" id="KW-1185">Reference proteome</keyword>
<dbReference type="SUPFAM" id="SSF144091">
    <property type="entry name" value="Rhomboid-like"/>
    <property type="match status" value="1"/>
</dbReference>
<evidence type="ECO:0000256" key="1">
    <source>
        <dbReference type="ARBA" id="ARBA00004141"/>
    </source>
</evidence>
<dbReference type="AlphaFoldDB" id="A0A0Q3M6U6"/>
<feature type="transmembrane region" description="Helical" evidence="5">
    <location>
        <begin position="81"/>
        <end position="100"/>
    </location>
</feature>
<feature type="transmembrane region" description="Helical" evidence="5">
    <location>
        <begin position="137"/>
        <end position="156"/>
    </location>
</feature>
<evidence type="ECO:0000256" key="2">
    <source>
        <dbReference type="ARBA" id="ARBA00022692"/>
    </source>
</evidence>
<feature type="transmembrane region" description="Helical" evidence="5">
    <location>
        <begin position="112"/>
        <end position="131"/>
    </location>
</feature>
<dbReference type="RefSeq" id="WP_055727279.1">
    <property type="nucleotide sequence ID" value="NZ_FUYX01000005.1"/>
</dbReference>
<dbReference type="EMBL" id="LMAR01000023">
    <property type="protein sequence ID" value="KQK31513.1"/>
    <property type="molecule type" value="Genomic_DNA"/>
</dbReference>
<evidence type="ECO:0000256" key="5">
    <source>
        <dbReference type="SAM" id="Phobius"/>
    </source>
</evidence>
<accession>A0A0Q3M6U6</accession>
<feature type="transmembrane region" description="Helical" evidence="5">
    <location>
        <begin position="168"/>
        <end position="192"/>
    </location>
</feature>
<reference evidence="7 9" key="1">
    <citation type="submission" date="2015-10" db="EMBL/GenBank/DDBJ databases">
        <title>Draft genome of Bosea thiooxidans.</title>
        <authorList>
            <person name="Wang X."/>
        </authorList>
    </citation>
    <scope>NUCLEOTIDE SEQUENCE [LARGE SCALE GENOMIC DNA]</scope>
    <source>
        <strain evidence="7 9">CGMCC 9174</strain>
    </source>
</reference>
<evidence type="ECO:0000313" key="8">
    <source>
        <dbReference type="EMBL" id="SKB78670.1"/>
    </source>
</evidence>
<keyword evidence="4 5" id="KW-0472">Membrane</keyword>
<keyword evidence="3 5" id="KW-1133">Transmembrane helix</keyword>
<evidence type="ECO:0000259" key="6">
    <source>
        <dbReference type="Pfam" id="PF01694"/>
    </source>
</evidence>
<dbReference type="InterPro" id="IPR022764">
    <property type="entry name" value="Peptidase_S54_rhomboid_dom"/>
</dbReference>
<evidence type="ECO:0000313" key="7">
    <source>
        <dbReference type="EMBL" id="KQK31513.1"/>
    </source>
</evidence>
<gene>
    <name evidence="7" type="ORF">ARD30_03685</name>
    <name evidence="8" type="ORF">SAMN05660750_02344</name>
</gene>
<dbReference type="Gene3D" id="1.20.1540.10">
    <property type="entry name" value="Rhomboid-like"/>
    <property type="match status" value="1"/>
</dbReference>
<dbReference type="Proteomes" id="UP000190130">
    <property type="component" value="Unassembled WGS sequence"/>
</dbReference>
<evidence type="ECO:0000256" key="3">
    <source>
        <dbReference type="ARBA" id="ARBA00022989"/>
    </source>
</evidence>
<dbReference type="GO" id="GO:0016020">
    <property type="term" value="C:membrane"/>
    <property type="evidence" value="ECO:0007669"/>
    <property type="project" value="UniProtKB-SubCell"/>
</dbReference>
<dbReference type="GO" id="GO:0006508">
    <property type="term" value="P:proteolysis"/>
    <property type="evidence" value="ECO:0007669"/>
    <property type="project" value="UniProtKB-KW"/>
</dbReference>
<reference evidence="8 10" key="2">
    <citation type="submission" date="2017-02" db="EMBL/GenBank/DDBJ databases">
        <authorList>
            <person name="Peterson S.W."/>
        </authorList>
    </citation>
    <scope>NUCLEOTIDE SEQUENCE [LARGE SCALE GENOMIC DNA]</scope>
    <source>
        <strain evidence="8 10">DSM 9653</strain>
    </source>
</reference>
<feature type="transmembrane region" description="Helical" evidence="5">
    <location>
        <begin position="18"/>
        <end position="37"/>
    </location>
</feature>
<evidence type="ECO:0000256" key="4">
    <source>
        <dbReference type="ARBA" id="ARBA00023136"/>
    </source>
</evidence>
<evidence type="ECO:0000313" key="9">
    <source>
        <dbReference type="Proteomes" id="UP000051562"/>
    </source>
</evidence>
<evidence type="ECO:0000313" key="10">
    <source>
        <dbReference type="Proteomes" id="UP000190130"/>
    </source>
</evidence>
<dbReference type="InterPro" id="IPR050925">
    <property type="entry name" value="Rhomboid_protease_S54"/>
</dbReference>
<dbReference type="InterPro" id="IPR035952">
    <property type="entry name" value="Rhomboid-like_sf"/>
</dbReference>
<dbReference type="STRING" id="53254.SAMN05660750_02344"/>
<keyword evidence="8" id="KW-0645">Protease</keyword>
<dbReference type="PANTHER" id="PTHR43731:SF26">
    <property type="entry name" value="RHOMBOID-LIKE PROTEIN 10, CHLOROPLASTIC"/>
    <property type="match status" value="1"/>
</dbReference>
<keyword evidence="2 5" id="KW-0812">Transmembrane</keyword>
<feature type="transmembrane region" description="Helical" evidence="5">
    <location>
        <begin position="198"/>
        <end position="218"/>
    </location>
</feature>
<feature type="domain" description="Peptidase S54 rhomboid" evidence="6">
    <location>
        <begin position="73"/>
        <end position="219"/>
    </location>
</feature>
<proteinExistence type="predicted"/>
<name>A0A0Q3M6U6_9HYPH</name>